<evidence type="ECO:0000259" key="9">
    <source>
        <dbReference type="Pfam" id="PF00628"/>
    </source>
</evidence>
<dbReference type="InterPro" id="IPR011011">
    <property type="entry name" value="Znf_FYVE_PHD"/>
</dbReference>
<accession>A0A4P9W1N2</accession>
<dbReference type="GO" id="GO:0005634">
    <property type="term" value="C:nucleus"/>
    <property type="evidence" value="ECO:0007669"/>
    <property type="project" value="UniProtKB-SubCell"/>
</dbReference>
<evidence type="ECO:0000313" key="10">
    <source>
        <dbReference type="EMBL" id="RKO86099.1"/>
    </source>
</evidence>
<evidence type="ECO:0000256" key="2">
    <source>
        <dbReference type="ARBA" id="ARBA00022723"/>
    </source>
</evidence>
<dbReference type="SUPFAM" id="SSF57903">
    <property type="entry name" value="FYVE/PHD zinc finger"/>
    <property type="match status" value="1"/>
</dbReference>
<dbReference type="EMBL" id="KZ998479">
    <property type="protein sequence ID" value="RKO86099.1"/>
    <property type="molecule type" value="Genomic_DNA"/>
</dbReference>
<dbReference type="InterPro" id="IPR019787">
    <property type="entry name" value="Znf_PHD-finger"/>
</dbReference>
<keyword evidence="4" id="KW-0863">Zinc-finger</keyword>
<dbReference type="Gene3D" id="3.30.40.10">
    <property type="entry name" value="Zinc/RING finger domain, C3HC4 (zinc finger)"/>
    <property type="match status" value="1"/>
</dbReference>
<dbReference type="Pfam" id="PF00628">
    <property type="entry name" value="PHD"/>
    <property type="match status" value="1"/>
</dbReference>
<name>A0A4P9W1N2_9FUNG</name>
<keyword evidence="3" id="KW-0677">Repeat</keyword>
<dbReference type="InterPro" id="IPR013083">
    <property type="entry name" value="Znf_RING/FYVE/PHD"/>
</dbReference>
<evidence type="ECO:0000313" key="11">
    <source>
        <dbReference type="Proteomes" id="UP000269721"/>
    </source>
</evidence>
<evidence type="ECO:0000256" key="7">
    <source>
        <dbReference type="ARBA" id="ARBA00023163"/>
    </source>
</evidence>
<gene>
    <name evidence="10" type="ORF">BDK51DRAFT_22123</name>
</gene>
<evidence type="ECO:0000256" key="6">
    <source>
        <dbReference type="ARBA" id="ARBA00023015"/>
    </source>
</evidence>
<proteinExistence type="predicted"/>
<organism evidence="10 11">
    <name type="scientific">Blyttiomyces helicus</name>
    <dbReference type="NCBI Taxonomy" id="388810"/>
    <lineage>
        <taxon>Eukaryota</taxon>
        <taxon>Fungi</taxon>
        <taxon>Fungi incertae sedis</taxon>
        <taxon>Chytridiomycota</taxon>
        <taxon>Chytridiomycota incertae sedis</taxon>
        <taxon>Chytridiomycetes</taxon>
        <taxon>Chytridiomycetes incertae sedis</taxon>
        <taxon>Blyttiomyces</taxon>
    </lineage>
</organism>
<evidence type="ECO:0000256" key="8">
    <source>
        <dbReference type="ARBA" id="ARBA00023242"/>
    </source>
</evidence>
<dbReference type="OrthoDB" id="8062037at2759"/>
<keyword evidence="7" id="KW-0804">Transcription</keyword>
<dbReference type="GO" id="GO:0008270">
    <property type="term" value="F:zinc ion binding"/>
    <property type="evidence" value="ECO:0007669"/>
    <property type="project" value="UniProtKB-KW"/>
</dbReference>
<evidence type="ECO:0000256" key="1">
    <source>
        <dbReference type="ARBA" id="ARBA00004123"/>
    </source>
</evidence>
<sequence length="102" mass="11217">MAGRAVRSIAAFAGARILSECPRFPFGAVHPGCLNLSDQAIEIVRQNSEWQCDECKCCTKCNLPTGDGEMVICDQCDKAWHTYCHQPRLKTVPKGTSSSITR</sequence>
<keyword evidence="11" id="KW-1185">Reference proteome</keyword>
<feature type="domain" description="PHD-type" evidence="9">
    <location>
        <begin position="58"/>
        <end position="91"/>
    </location>
</feature>
<evidence type="ECO:0000256" key="4">
    <source>
        <dbReference type="ARBA" id="ARBA00022771"/>
    </source>
</evidence>
<keyword evidence="5" id="KW-0862">Zinc</keyword>
<dbReference type="Proteomes" id="UP000269721">
    <property type="component" value="Unassembled WGS sequence"/>
</dbReference>
<evidence type="ECO:0000256" key="5">
    <source>
        <dbReference type="ARBA" id="ARBA00022833"/>
    </source>
</evidence>
<keyword evidence="6" id="KW-0805">Transcription regulation</keyword>
<dbReference type="AlphaFoldDB" id="A0A4P9W1N2"/>
<comment type="subcellular location">
    <subcellularLocation>
        <location evidence="1">Nucleus</location>
    </subcellularLocation>
</comment>
<keyword evidence="2" id="KW-0479">Metal-binding</keyword>
<dbReference type="PANTHER" id="PTHR45888:SF4">
    <property type="entry name" value="PHD FINGER PROTEIN 10"/>
    <property type="match status" value="1"/>
</dbReference>
<keyword evidence="8" id="KW-0539">Nucleus</keyword>
<protein>
    <recommendedName>
        <fullName evidence="9">PHD-type domain-containing protein</fullName>
    </recommendedName>
</protein>
<reference evidence="11" key="1">
    <citation type="journal article" date="2018" name="Nat. Microbiol.">
        <title>Leveraging single-cell genomics to expand the fungal tree of life.</title>
        <authorList>
            <person name="Ahrendt S.R."/>
            <person name="Quandt C.A."/>
            <person name="Ciobanu D."/>
            <person name="Clum A."/>
            <person name="Salamov A."/>
            <person name="Andreopoulos B."/>
            <person name="Cheng J.F."/>
            <person name="Woyke T."/>
            <person name="Pelin A."/>
            <person name="Henrissat B."/>
            <person name="Reynolds N.K."/>
            <person name="Benny G.L."/>
            <person name="Smith M.E."/>
            <person name="James T.Y."/>
            <person name="Grigoriev I.V."/>
        </authorList>
    </citation>
    <scope>NUCLEOTIDE SEQUENCE [LARGE SCALE GENOMIC DNA]</scope>
</reference>
<evidence type="ECO:0000256" key="3">
    <source>
        <dbReference type="ARBA" id="ARBA00022737"/>
    </source>
</evidence>
<dbReference type="PANTHER" id="PTHR45888">
    <property type="entry name" value="HL01030P-RELATED"/>
    <property type="match status" value="1"/>
</dbReference>